<dbReference type="PANTHER" id="PTHR33164:SF89">
    <property type="entry name" value="MARR FAMILY REGULATORY PROTEIN"/>
    <property type="match status" value="1"/>
</dbReference>
<dbReference type="PROSITE" id="PS50995">
    <property type="entry name" value="HTH_MARR_2"/>
    <property type="match status" value="1"/>
</dbReference>
<dbReference type="AlphaFoldDB" id="A0A1T4VZ27"/>
<sequence length="153" mass="17546">MNEAHITELGLESFRRFLNKYSRVERMAFDFAGHRLHPVEVHTLVFIADKGRSYASEISRGTGVTRGAVSQVVGKLEKKGLLEREKDESNALRVLLKPSPKGLEVAQAHTAFHLSQDKEFFSFLSALDAEQKRLIKELFEEMDCWMDKYFVDP</sequence>
<dbReference type="SUPFAM" id="SSF46785">
    <property type="entry name" value="Winged helix' DNA-binding domain"/>
    <property type="match status" value="1"/>
</dbReference>
<dbReference type="Proteomes" id="UP000189733">
    <property type="component" value="Unassembled WGS sequence"/>
</dbReference>
<dbReference type="EMBL" id="FUYA01000003">
    <property type="protein sequence ID" value="SKA70149.1"/>
    <property type="molecule type" value="Genomic_DNA"/>
</dbReference>
<organism evidence="2 3">
    <name type="scientific">Desulfobaculum bizertense DSM 18034</name>
    <dbReference type="NCBI Taxonomy" id="1121442"/>
    <lineage>
        <taxon>Bacteria</taxon>
        <taxon>Pseudomonadati</taxon>
        <taxon>Thermodesulfobacteriota</taxon>
        <taxon>Desulfovibrionia</taxon>
        <taxon>Desulfovibrionales</taxon>
        <taxon>Desulfovibrionaceae</taxon>
        <taxon>Desulfobaculum</taxon>
    </lineage>
</organism>
<reference evidence="2 3" key="1">
    <citation type="submission" date="2017-02" db="EMBL/GenBank/DDBJ databases">
        <authorList>
            <person name="Peterson S.W."/>
        </authorList>
    </citation>
    <scope>NUCLEOTIDE SEQUENCE [LARGE SCALE GENOMIC DNA]</scope>
    <source>
        <strain evidence="2 3">DSM 18034</strain>
    </source>
</reference>
<dbReference type="InterPro" id="IPR036388">
    <property type="entry name" value="WH-like_DNA-bd_sf"/>
</dbReference>
<name>A0A1T4VZ27_9BACT</name>
<dbReference type="InterPro" id="IPR039422">
    <property type="entry name" value="MarR/SlyA-like"/>
</dbReference>
<evidence type="ECO:0000313" key="3">
    <source>
        <dbReference type="Proteomes" id="UP000189733"/>
    </source>
</evidence>
<feature type="domain" description="HTH marR-type" evidence="1">
    <location>
        <begin position="1"/>
        <end position="144"/>
    </location>
</feature>
<dbReference type="InterPro" id="IPR011991">
    <property type="entry name" value="ArsR-like_HTH"/>
</dbReference>
<accession>A0A1T4VZ27</accession>
<keyword evidence="2" id="KW-0238">DNA-binding</keyword>
<dbReference type="RefSeq" id="WP_144012567.1">
    <property type="nucleotide sequence ID" value="NZ_FUYA01000003.1"/>
</dbReference>
<dbReference type="Pfam" id="PF12802">
    <property type="entry name" value="MarR_2"/>
    <property type="match status" value="1"/>
</dbReference>
<dbReference type="PANTHER" id="PTHR33164">
    <property type="entry name" value="TRANSCRIPTIONAL REGULATOR, MARR FAMILY"/>
    <property type="match status" value="1"/>
</dbReference>
<evidence type="ECO:0000313" key="2">
    <source>
        <dbReference type="EMBL" id="SKA70149.1"/>
    </source>
</evidence>
<dbReference type="GO" id="GO:0003677">
    <property type="term" value="F:DNA binding"/>
    <property type="evidence" value="ECO:0007669"/>
    <property type="project" value="UniProtKB-KW"/>
</dbReference>
<dbReference type="CDD" id="cd00090">
    <property type="entry name" value="HTH_ARSR"/>
    <property type="match status" value="1"/>
</dbReference>
<dbReference type="OrthoDB" id="5458121at2"/>
<gene>
    <name evidence="2" type="ORF">SAMN02745702_01289</name>
</gene>
<dbReference type="GO" id="GO:0003700">
    <property type="term" value="F:DNA-binding transcription factor activity"/>
    <property type="evidence" value="ECO:0007669"/>
    <property type="project" value="InterPro"/>
</dbReference>
<dbReference type="InterPro" id="IPR000835">
    <property type="entry name" value="HTH_MarR-typ"/>
</dbReference>
<dbReference type="Gene3D" id="1.10.10.10">
    <property type="entry name" value="Winged helix-like DNA-binding domain superfamily/Winged helix DNA-binding domain"/>
    <property type="match status" value="1"/>
</dbReference>
<evidence type="ECO:0000259" key="1">
    <source>
        <dbReference type="PROSITE" id="PS50995"/>
    </source>
</evidence>
<dbReference type="InterPro" id="IPR036390">
    <property type="entry name" value="WH_DNA-bd_sf"/>
</dbReference>
<proteinExistence type="predicted"/>
<keyword evidence="3" id="KW-1185">Reference proteome</keyword>
<dbReference type="STRING" id="1121442.SAMN02745702_01289"/>
<protein>
    <submittedName>
        <fullName evidence="2">DNA-binding transcriptional regulator, MarR family</fullName>
    </submittedName>
</protein>
<dbReference type="GO" id="GO:0006950">
    <property type="term" value="P:response to stress"/>
    <property type="evidence" value="ECO:0007669"/>
    <property type="project" value="TreeGrafter"/>
</dbReference>
<dbReference type="SMART" id="SM00347">
    <property type="entry name" value="HTH_MARR"/>
    <property type="match status" value="1"/>
</dbReference>